<feature type="domain" description="Protein kinase" evidence="13">
    <location>
        <begin position="15"/>
        <end position="274"/>
    </location>
</feature>
<evidence type="ECO:0000256" key="11">
    <source>
        <dbReference type="PROSITE-ProRule" id="PRU10141"/>
    </source>
</evidence>
<evidence type="ECO:0000256" key="8">
    <source>
        <dbReference type="ARBA" id="ARBA00022840"/>
    </source>
</evidence>
<accession>G0R3Y2</accession>
<dbReference type="FunFam" id="1.10.510.10:FF:000008">
    <property type="entry name" value="Non-specific serine/threonine protein kinase"/>
    <property type="match status" value="1"/>
</dbReference>
<dbReference type="OrthoDB" id="63267at2759"/>
<dbReference type="Gene3D" id="3.30.200.20">
    <property type="entry name" value="Phosphorylase Kinase, domain 1"/>
    <property type="match status" value="1"/>
</dbReference>
<dbReference type="GO" id="GO:0106310">
    <property type="term" value="F:protein serine kinase activity"/>
    <property type="evidence" value="ECO:0007669"/>
    <property type="project" value="RHEA"/>
</dbReference>
<dbReference type="InParanoid" id="G0R3Y2"/>
<dbReference type="InterPro" id="IPR011009">
    <property type="entry name" value="Kinase-like_dom_sf"/>
</dbReference>
<evidence type="ECO:0000256" key="10">
    <source>
        <dbReference type="ARBA" id="ARBA00048679"/>
    </source>
</evidence>
<evidence type="ECO:0000256" key="4">
    <source>
        <dbReference type="ARBA" id="ARBA00022553"/>
    </source>
</evidence>
<evidence type="ECO:0000313" key="16">
    <source>
        <dbReference type="Proteomes" id="UP000008983"/>
    </source>
</evidence>
<evidence type="ECO:0000313" key="15">
    <source>
        <dbReference type="EMBL" id="EGR27813.1"/>
    </source>
</evidence>
<keyword evidence="8 11" id="KW-0067">ATP-binding</keyword>
<dbReference type="InterPro" id="IPR000961">
    <property type="entry name" value="AGC-kinase_C"/>
</dbReference>
<dbReference type="GeneID" id="14903892"/>
<dbReference type="SUPFAM" id="SSF56112">
    <property type="entry name" value="Protein kinase-like (PK-like)"/>
    <property type="match status" value="1"/>
</dbReference>
<dbReference type="EMBL" id="GL984318">
    <property type="protein sequence ID" value="EGR27813.1"/>
    <property type="molecule type" value="Genomic_DNA"/>
</dbReference>
<evidence type="ECO:0000259" key="13">
    <source>
        <dbReference type="PROSITE" id="PS50011"/>
    </source>
</evidence>
<comment type="catalytic activity">
    <reaction evidence="10">
        <text>L-seryl-[protein] + ATP = O-phospho-L-seryl-[protein] + ADP + H(+)</text>
        <dbReference type="Rhea" id="RHEA:17989"/>
        <dbReference type="Rhea" id="RHEA-COMP:9863"/>
        <dbReference type="Rhea" id="RHEA-COMP:11604"/>
        <dbReference type="ChEBI" id="CHEBI:15378"/>
        <dbReference type="ChEBI" id="CHEBI:29999"/>
        <dbReference type="ChEBI" id="CHEBI:30616"/>
        <dbReference type="ChEBI" id="CHEBI:83421"/>
        <dbReference type="ChEBI" id="CHEBI:456216"/>
        <dbReference type="EC" id="2.7.11.1"/>
    </reaction>
</comment>
<dbReference type="OMA" id="GHPLCQM"/>
<keyword evidence="6 11" id="KW-0547">Nucleotide-binding</keyword>
<dbReference type="EC" id="2.7.11.1" evidence="2"/>
<name>G0R3Y2_ICHMU</name>
<dbReference type="InterPro" id="IPR000719">
    <property type="entry name" value="Prot_kinase_dom"/>
</dbReference>
<organism evidence="15 16">
    <name type="scientific">Ichthyophthirius multifiliis</name>
    <name type="common">White spot disease agent</name>
    <name type="synonym">Ich</name>
    <dbReference type="NCBI Taxonomy" id="5932"/>
    <lineage>
        <taxon>Eukaryota</taxon>
        <taxon>Sar</taxon>
        <taxon>Alveolata</taxon>
        <taxon>Ciliophora</taxon>
        <taxon>Intramacronucleata</taxon>
        <taxon>Oligohymenophorea</taxon>
        <taxon>Hymenostomatida</taxon>
        <taxon>Ophryoglenina</taxon>
        <taxon>Ichthyophthirius</taxon>
    </lineage>
</organism>
<evidence type="ECO:0000256" key="2">
    <source>
        <dbReference type="ARBA" id="ARBA00012513"/>
    </source>
</evidence>
<protein>
    <recommendedName>
        <fullName evidence="2">non-specific serine/threonine protein kinase</fullName>
        <ecNumber evidence="2">2.7.11.1</ecNumber>
    </recommendedName>
</protein>
<keyword evidence="7 15" id="KW-0418">Kinase</keyword>
<dbReference type="InterPro" id="IPR017441">
    <property type="entry name" value="Protein_kinase_ATP_BS"/>
</dbReference>
<dbReference type="PROSITE" id="PS50011">
    <property type="entry name" value="PROTEIN_KINASE_DOM"/>
    <property type="match status" value="1"/>
</dbReference>
<dbReference type="SMART" id="SM00133">
    <property type="entry name" value="S_TK_X"/>
    <property type="match status" value="1"/>
</dbReference>
<feature type="domain" description="AGC-kinase C-terminal" evidence="14">
    <location>
        <begin position="275"/>
        <end position="341"/>
    </location>
</feature>
<proteinExistence type="inferred from homology"/>
<dbReference type="FunFam" id="3.30.200.20:FF:000524">
    <property type="entry name" value="Non-specific serine/threonine protein kinase"/>
    <property type="match status" value="1"/>
</dbReference>
<dbReference type="STRING" id="857967.G0R3Y2"/>
<dbReference type="PROSITE" id="PS00107">
    <property type="entry name" value="PROTEIN_KINASE_ATP"/>
    <property type="match status" value="1"/>
</dbReference>
<feature type="binding site" evidence="11">
    <location>
        <position position="44"/>
    </location>
    <ligand>
        <name>ATP</name>
        <dbReference type="ChEBI" id="CHEBI:30616"/>
    </ligand>
</feature>
<dbReference type="Proteomes" id="UP000008983">
    <property type="component" value="Unassembled WGS sequence"/>
</dbReference>
<dbReference type="eggNOG" id="KOG0598">
    <property type="taxonomic scope" value="Eukaryota"/>
</dbReference>
<evidence type="ECO:0000256" key="6">
    <source>
        <dbReference type="ARBA" id="ARBA00022741"/>
    </source>
</evidence>
<evidence type="ECO:0000256" key="5">
    <source>
        <dbReference type="ARBA" id="ARBA00022679"/>
    </source>
</evidence>
<keyword evidence="16" id="KW-1185">Reference proteome</keyword>
<evidence type="ECO:0000256" key="9">
    <source>
        <dbReference type="ARBA" id="ARBA00047899"/>
    </source>
</evidence>
<dbReference type="CDD" id="cd05123">
    <property type="entry name" value="STKc_AGC"/>
    <property type="match status" value="1"/>
</dbReference>
<keyword evidence="4" id="KW-0597">Phosphoprotein</keyword>
<keyword evidence="3 12" id="KW-0723">Serine/threonine-protein kinase</keyword>
<dbReference type="Gene3D" id="1.10.510.10">
    <property type="entry name" value="Transferase(Phosphotransferase) domain 1"/>
    <property type="match status" value="1"/>
</dbReference>
<keyword evidence="5 15" id="KW-0808">Transferase</keyword>
<evidence type="ECO:0000256" key="1">
    <source>
        <dbReference type="ARBA" id="ARBA00009903"/>
    </source>
</evidence>
<comment type="similarity">
    <text evidence="1">Belongs to the protein kinase superfamily. AGC Ser/Thr protein kinase family.</text>
</comment>
<gene>
    <name evidence="15" type="ORF">IMG5_188390</name>
</gene>
<dbReference type="GO" id="GO:0004674">
    <property type="term" value="F:protein serine/threonine kinase activity"/>
    <property type="evidence" value="ECO:0007669"/>
    <property type="project" value="UniProtKB-KW"/>
</dbReference>
<dbReference type="PROSITE" id="PS00108">
    <property type="entry name" value="PROTEIN_KINASE_ST"/>
    <property type="match status" value="1"/>
</dbReference>
<dbReference type="GO" id="GO:0005524">
    <property type="term" value="F:ATP binding"/>
    <property type="evidence" value="ECO:0007669"/>
    <property type="project" value="UniProtKB-UniRule"/>
</dbReference>
<comment type="catalytic activity">
    <reaction evidence="9">
        <text>L-threonyl-[protein] + ATP = O-phospho-L-threonyl-[protein] + ADP + H(+)</text>
        <dbReference type="Rhea" id="RHEA:46608"/>
        <dbReference type="Rhea" id="RHEA-COMP:11060"/>
        <dbReference type="Rhea" id="RHEA-COMP:11605"/>
        <dbReference type="ChEBI" id="CHEBI:15378"/>
        <dbReference type="ChEBI" id="CHEBI:30013"/>
        <dbReference type="ChEBI" id="CHEBI:30616"/>
        <dbReference type="ChEBI" id="CHEBI:61977"/>
        <dbReference type="ChEBI" id="CHEBI:456216"/>
        <dbReference type="EC" id="2.7.11.1"/>
    </reaction>
</comment>
<dbReference type="PROSITE" id="PS51285">
    <property type="entry name" value="AGC_KINASE_CTER"/>
    <property type="match status" value="1"/>
</dbReference>
<evidence type="ECO:0000259" key="14">
    <source>
        <dbReference type="PROSITE" id="PS51285"/>
    </source>
</evidence>
<dbReference type="Pfam" id="PF00069">
    <property type="entry name" value="Pkinase"/>
    <property type="match status" value="1"/>
</dbReference>
<dbReference type="PANTHER" id="PTHR24351">
    <property type="entry name" value="RIBOSOMAL PROTEIN S6 KINASE"/>
    <property type="match status" value="1"/>
</dbReference>
<dbReference type="InterPro" id="IPR008271">
    <property type="entry name" value="Ser/Thr_kinase_AS"/>
</dbReference>
<evidence type="ECO:0000256" key="7">
    <source>
        <dbReference type="ARBA" id="ARBA00022777"/>
    </source>
</evidence>
<dbReference type="SMART" id="SM00220">
    <property type="entry name" value="S_TKc"/>
    <property type="match status" value="1"/>
</dbReference>
<reference evidence="15 16" key="1">
    <citation type="submission" date="2011-07" db="EMBL/GenBank/DDBJ databases">
        <authorList>
            <person name="Coyne R."/>
            <person name="Brami D."/>
            <person name="Johnson J."/>
            <person name="Hostetler J."/>
            <person name="Hannick L."/>
            <person name="Clark T."/>
            <person name="Cassidy-Hanley D."/>
            <person name="Inman J."/>
        </authorList>
    </citation>
    <scope>NUCLEOTIDE SEQUENCE [LARGE SCALE GENOMIC DNA]</scope>
    <source>
        <strain evidence="15 16">G5</strain>
    </source>
</reference>
<evidence type="ECO:0000256" key="12">
    <source>
        <dbReference type="RuleBase" id="RU000304"/>
    </source>
</evidence>
<evidence type="ECO:0000256" key="3">
    <source>
        <dbReference type="ARBA" id="ARBA00022527"/>
    </source>
</evidence>
<dbReference type="AlphaFoldDB" id="G0R3Y2"/>
<dbReference type="InterPro" id="IPR045270">
    <property type="entry name" value="STKc_AGC"/>
</dbReference>
<sequence>MLEKQHQKNITIEDFTLINMIGEGAFAKVYLVRKKDNQKIYALKILKKKHIEQKNITNRVILEKDILSSIPPHPFIIKLHYSFQNQTKLFFVLEFCQGGELFNILSCKQKFDEEQARFYAAQIILALEHLHNNNIIYRDLKPENVILDRDGYIRISDFGLSKDKIDQEKFTYSLCGTPEYLAPEILKKQGHGKPVDWWTLGNLIYEMVTGNPPFYMTNENNTDELYQKILTQNIQLPSSLSKHCKDLLNRLFEKNPFVRLGINGAEEIKDHPWFMDVEWDVIYNKQYAAPFIPKVKNDIDVSNFSDNYVRQGIIDSYNDGDIYKEFPNFSFANSRSMLSQNNMDLE</sequence>
<dbReference type="RefSeq" id="XP_004027158.1">
    <property type="nucleotide sequence ID" value="XM_004027109.1"/>
</dbReference>